<accession>A0A5B7HN16</accession>
<dbReference type="AlphaFoldDB" id="A0A5B7HN16"/>
<name>A0A5B7HN16_PORTR</name>
<reference evidence="2 3" key="1">
    <citation type="submission" date="2019-05" db="EMBL/GenBank/DDBJ databases">
        <title>Another draft genome of Portunus trituberculatus and its Hox gene families provides insights of decapod evolution.</title>
        <authorList>
            <person name="Jeong J.-H."/>
            <person name="Song I."/>
            <person name="Kim S."/>
            <person name="Choi T."/>
            <person name="Kim D."/>
            <person name="Ryu S."/>
            <person name="Kim W."/>
        </authorList>
    </citation>
    <scope>NUCLEOTIDE SEQUENCE [LARGE SCALE GENOMIC DNA]</scope>
    <source>
        <tissue evidence="2">Muscle</tissue>
    </source>
</reference>
<feature type="region of interest" description="Disordered" evidence="1">
    <location>
        <begin position="125"/>
        <end position="146"/>
    </location>
</feature>
<proteinExistence type="predicted"/>
<keyword evidence="3" id="KW-1185">Reference proteome</keyword>
<organism evidence="2 3">
    <name type="scientific">Portunus trituberculatus</name>
    <name type="common">Swimming crab</name>
    <name type="synonym">Neptunus trituberculatus</name>
    <dbReference type="NCBI Taxonomy" id="210409"/>
    <lineage>
        <taxon>Eukaryota</taxon>
        <taxon>Metazoa</taxon>
        <taxon>Ecdysozoa</taxon>
        <taxon>Arthropoda</taxon>
        <taxon>Crustacea</taxon>
        <taxon>Multicrustacea</taxon>
        <taxon>Malacostraca</taxon>
        <taxon>Eumalacostraca</taxon>
        <taxon>Eucarida</taxon>
        <taxon>Decapoda</taxon>
        <taxon>Pleocyemata</taxon>
        <taxon>Brachyura</taxon>
        <taxon>Eubrachyura</taxon>
        <taxon>Portunoidea</taxon>
        <taxon>Portunidae</taxon>
        <taxon>Portuninae</taxon>
        <taxon>Portunus</taxon>
    </lineage>
</organism>
<dbReference type="Proteomes" id="UP000324222">
    <property type="component" value="Unassembled WGS sequence"/>
</dbReference>
<evidence type="ECO:0000256" key="1">
    <source>
        <dbReference type="SAM" id="MobiDB-lite"/>
    </source>
</evidence>
<protein>
    <submittedName>
        <fullName evidence="2">Uncharacterized protein</fullName>
    </submittedName>
</protein>
<evidence type="ECO:0000313" key="2">
    <source>
        <dbReference type="EMBL" id="MPC72702.1"/>
    </source>
</evidence>
<gene>
    <name evidence="2" type="ORF">E2C01_067014</name>
</gene>
<evidence type="ECO:0000313" key="3">
    <source>
        <dbReference type="Proteomes" id="UP000324222"/>
    </source>
</evidence>
<sequence>MPSPSLSRQWDLPDPPLKTLMPQLLPPYIFNGTHSQTRAQVLPGRGKVAGAVSIHNKGERLGAPLSASAPLRHQDVSVYFASVIDVDSAAIVSGNRVVVSYYKQTRFTNTHRSLASQAISGELSTASELSSPRRVESQSDGEAPSVVTLAPRRLHEGSAAVIMAAGRLVSGGIVGLVNNLPCYYAVRSCPAPPPGTATCGSFSWILRAFADGGLGVGLLPSRTT</sequence>
<comment type="caution">
    <text evidence="2">The sequence shown here is derived from an EMBL/GenBank/DDBJ whole genome shotgun (WGS) entry which is preliminary data.</text>
</comment>
<dbReference type="EMBL" id="VSRR010035249">
    <property type="protein sequence ID" value="MPC72702.1"/>
    <property type="molecule type" value="Genomic_DNA"/>
</dbReference>